<evidence type="ECO:0000313" key="7">
    <source>
        <dbReference type="Proteomes" id="UP000007151"/>
    </source>
</evidence>
<dbReference type="InParanoid" id="A0A212EIU3"/>
<keyword evidence="3" id="KW-0732">Signal</keyword>
<dbReference type="GO" id="GO:0031409">
    <property type="term" value="F:pigment binding"/>
    <property type="evidence" value="ECO:0007669"/>
    <property type="project" value="InterPro"/>
</dbReference>
<evidence type="ECO:0000256" key="3">
    <source>
        <dbReference type="PIRNR" id="PIRNR036893"/>
    </source>
</evidence>
<dbReference type="PANTHER" id="PTHR10612:SF34">
    <property type="entry name" value="APOLIPOPROTEIN D"/>
    <property type="match status" value="1"/>
</dbReference>
<proteinExistence type="inferred from homology"/>
<dbReference type="Pfam" id="PF00061">
    <property type="entry name" value="Lipocalin"/>
    <property type="match status" value="1"/>
</dbReference>
<dbReference type="KEGG" id="dpl:KGM_204014"/>
<reference evidence="6 7" key="1">
    <citation type="journal article" date="2011" name="Cell">
        <title>The monarch butterfly genome yields insights into long-distance migration.</title>
        <authorList>
            <person name="Zhan S."/>
            <person name="Merlin C."/>
            <person name="Boore J.L."/>
            <person name="Reppert S.M."/>
        </authorList>
    </citation>
    <scope>NUCLEOTIDE SEQUENCE [LARGE SCALE GENOMIC DNA]</scope>
    <source>
        <strain evidence="6">F-2</strain>
    </source>
</reference>
<dbReference type="Gene3D" id="2.40.128.20">
    <property type="match status" value="1"/>
</dbReference>
<organism evidence="6 7">
    <name type="scientific">Danaus plexippus plexippus</name>
    <dbReference type="NCBI Taxonomy" id="278856"/>
    <lineage>
        <taxon>Eukaryota</taxon>
        <taxon>Metazoa</taxon>
        <taxon>Ecdysozoa</taxon>
        <taxon>Arthropoda</taxon>
        <taxon>Hexapoda</taxon>
        <taxon>Insecta</taxon>
        <taxon>Pterygota</taxon>
        <taxon>Neoptera</taxon>
        <taxon>Endopterygota</taxon>
        <taxon>Lepidoptera</taxon>
        <taxon>Glossata</taxon>
        <taxon>Ditrysia</taxon>
        <taxon>Papilionoidea</taxon>
        <taxon>Nymphalidae</taxon>
        <taxon>Danainae</taxon>
        <taxon>Danaini</taxon>
        <taxon>Danaina</taxon>
        <taxon>Danaus</taxon>
        <taxon>Danaus</taxon>
    </lineage>
</organism>
<dbReference type="GO" id="GO:0006629">
    <property type="term" value="P:lipid metabolic process"/>
    <property type="evidence" value="ECO:0007669"/>
    <property type="project" value="TreeGrafter"/>
</dbReference>
<dbReference type="AlphaFoldDB" id="A0A212EIU3"/>
<dbReference type="EMBL" id="AGBW02014563">
    <property type="protein sequence ID" value="OWR41413.1"/>
    <property type="molecule type" value="Genomic_DNA"/>
</dbReference>
<name>A0A212EIU3_DANPL</name>
<dbReference type="eggNOG" id="ENOG502RU6X">
    <property type="taxonomic scope" value="Eukaryota"/>
</dbReference>
<evidence type="ECO:0000256" key="2">
    <source>
        <dbReference type="ARBA" id="ARBA00023157"/>
    </source>
</evidence>
<sequence length="212" mass="24925">MFKLIPFFLCVNSVFGYFTLSGKCPDSVKLQENFKLADFYGKWYQAYHYSSDDQHNNNCSTLELLTRPSGIYLNQSRVELGLFHRYSVGKVEIPQREEDASSLYLVFAFKNAPRRLKIRRYPFHVLATNYNYYATIYSCEYSPLIDKHFIYVWILSRHPILNDVSKQLASKPLELIGLDSTKLWKDDMSKCTPKYYEDFPAEPTTFRFPVPI</sequence>
<dbReference type="PROSITE" id="PS00213">
    <property type="entry name" value="LIPOCALIN"/>
    <property type="match status" value="1"/>
</dbReference>
<feature type="signal peptide" evidence="3">
    <location>
        <begin position="1"/>
        <end position="16"/>
    </location>
</feature>
<feature type="chain" id="PRO_5013435317" evidence="3">
    <location>
        <begin position="17"/>
        <end position="212"/>
    </location>
</feature>
<dbReference type="InterPro" id="IPR022271">
    <property type="entry name" value="Lipocalin_ApoD"/>
</dbReference>
<dbReference type="InterPro" id="IPR022272">
    <property type="entry name" value="Lipocalin_CS"/>
</dbReference>
<dbReference type="Proteomes" id="UP000007151">
    <property type="component" value="Unassembled WGS sequence"/>
</dbReference>
<evidence type="ECO:0000256" key="4">
    <source>
        <dbReference type="RuleBase" id="RU003695"/>
    </source>
</evidence>
<gene>
    <name evidence="6" type="ORF">KGM_204014</name>
</gene>
<dbReference type="InterPro" id="IPR003057">
    <property type="entry name" value="Invtbrt_color"/>
</dbReference>
<accession>A0A212EIU3</accession>
<comment type="caution">
    <text evidence="6">The sequence shown here is derived from an EMBL/GenBank/DDBJ whole genome shotgun (WGS) entry which is preliminary data.</text>
</comment>
<dbReference type="GO" id="GO:0000302">
    <property type="term" value="P:response to reactive oxygen species"/>
    <property type="evidence" value="ECO:0007669"/>
    <property type="project" value="TreeGrafter"/>
</dbReference>
<evidence type="ECO:0000256" key="1">
    <source>
        <dbReference type="ARBA" id="ARBA00006889"/>
    </source>
</evidence>
<keyword evidence="7" id="KW-1185">Reference proteome</keyword>
<evidence type="ECO:0000259" key="5">
    <source>
        <dbReference type="Pfam" id="PF00061"/>
    </source>
</evidence>
<keyword evidence="2" id="KW-1015">Disulfide bond</keyword>
<dbReference type="PANTHER" id="PTHR10612">
    <property type="entry name" value="APOLIPOPROTEIN D"/>
    <property type="match status" value="1"/>
</dbReference>
<dbReference type="InterPro" id="IPR000566">
    <property type="entry name" value="Lipocln_cytosolic_FA-bd_dom"/>
</dbReference>
<dbReference type="InterPro" id="IPR012674">
    <property type="entry name" value="Calycin"/>
</dbReference>
<feature type="domain" description="Lipocalin/cytosolic fatty-acid binding" evidence="5">
    <location>
        <begin position="121"/>
        <end position="171"/>
    </location>
</feature>
<comment type="similarity">
    <text evidence="1 3 4">Belongs to the calycin superfamily. Lipocalin family.</text>
</comment>
<dbReference type="SUPFAM" id="SSF50814">
    <property type="entry name" value="Lipocalins"/>
    <property type="match status" value="1"/>
</dbReference>
<dbReference type="GO" id="GO:0005737">
    <property type="term" value="C:cytoplasm"/>
    <property type="evidence" value="ECO:0007669"/>
    <property type="project" value="TreeGrafter"/>
</dbReference>
<dbReference type="PIRSF" id="PIRSF036893">
    <property type="entry name" value="Lipocalin_ApoD"/>
    <property type="match status" value="1"/>
</dbReference>
<protein>
    <submittedName>
        <fullName evidence="6">Bombyrin</fullName>
    </submittedName>
</protein>
<dbReference type="PRINTS" id="PR01273">
    <property type="entry name" value="INVTBRTCOLOR"/>
</dbReference>
<evidence type="ECO:0000313" key="6">
    <source>
        <dbReference type="EMBL" id="OWR41413.1"/>
    </source>
</evidence>